<dbReference type="InterPro" id="IPR036397">
    <property type="entry name" value="RNaseH_sf"/>
</dbReference>
<dbReference type="Proteomes" id="UP000253908">
    <property type="component" value="Chromosome"/>
</dbReference>
<protein>
    <recommendedName>
        <fullName evidence="1">RNase H type-1 domain-containing protein</fullName>
    </recommendedName>
</protein>
<dbReference type="AlphaFoldDB" id="A0A345PIF3"/>
<dbReference type="PROSITE" id="PS50879">
    <property type="entry name" value="RNASE_H_1"/>
    <property type="match status" value="1"/>
</dbReference>
<dbReference type="Gene3D" id="3.30.420.10">
    <property type="entry name" value="Ribonuclease H-like superfamily/Ribonuclease H"/>
    <property type="match status" value="1"/>
</dbReference>
<proteinExistence type="predicted"/>
<dbReference type="PANTHER" id="PTHR46387">
    <property type="entry name" value="POLYNUCLEOTIDYL TRANSFERASE, RIBONUCLEASE H-LIKE SUPERFAMILY PROTEIN"/>
    <property type="match status" value="1"/>
</dbReference>
<dbReference type="RefSeq" id="WP_114917069.1">
    <property type="nucleotide sequence ID" value="NZ_CP024848.1"/>
</dbReference>
<dbReference type="GO" id="GO:0003676">
    <property type="term" value="F:nucleic acid binding"/>
    <property type="evidence" value="ECO:0007669"/>
    <property type="project" value="InterPro"/>
</dbReference>
<feature type="domain" description="RNase H type-1" evidence="1">
    <location>
        <begin position="70"/>
        <end position="207"/>
    </location>
</feature>
<keyword evidence="3" id="KW-1185">Reference proteome</keyword>
<gene>
    <name evidence="2" type="ORF">CUC15_12970</name>
</gene>
<dbReference type="PANTHER" id="PTHR46387:SF2">
    <property type="entry name" value="RIBONUCLEASE HI"/>
    <property type="match status" value="1"/>
</dbReference>
<dbReference type="KEGG" id="ocn:CUC15_12970"/>
<dbReference type="CDD" id="cd09279">
    <property type="entry name" value="RNase_HI_like"/>
    <property type="match status" value="1"/>
</dbReference>
<dbReference type="EMBL" id="CP024848">
    <property type="protein sequence ID" value="AXI09783.1"/>
    <property type="molecule type" value="Genomic_DNA"/>
</dbReference>
<evidence type="ECO:0000313" key="3">
    <source>
        <dbReference type="Proteomes" id="UP000253908"/>
    </source>
</evidence>
<organism evidence="2 3">
    <name type="scientific">Oceanobacillus zhaokaii</name>
    <dbReference type="NCBI Taxonomy" id="2052660"/>
    <lineage>
        <taxon>Bacteria</taxon>
        <taxon>Bacillati</taxon>
        <taxon>Bacillota</taxon>
        <taxon>Bacilli</taxon>
        <taxon>Bacillales</taxon>
        <taxon>Bacillaceae</taxon>
        <taxon>Oceanobacillus</taxon>
    </lineage>
</organism>
<evidence type="ECO:0000259" key="1">
    <source>
        <dbReference type="PROSITE" id="PS50879"/>
    </source>
</evidence>
<dbReference type="Pfam" id="PF13456">
    <property type="entry name" value="RVT_3"/>
    <property type="match status" value="1"/>
</dbReference>
<reference evidence="3" key="1">
    <citation type="submission" date="2017-11" db="EMBL/GenBank/DDBJ databases">
        <authorList>
            <person name="Zhu W."/>
        </authorList>
    </citation>
    <scope>NUCLEOTIDE SEQUENCE [LARGE SCALE GENOMIC DNA]</scope>
    <source>
        <strain evidence="3">160</strain>
    </source>
</reference>
<dbReference type="SUPFAM" id="SSF53098">
    <property type="entry name" value="Ribonuclease H-like"/>
    <property type="match status" value="1"/>
</dbReference>
<accession>A0A345PIF3</accession>
<dbReference type="InterPro" id="IPR012337">
    <property type="entry name" value="RNaseH-like_sf"/>
</dbReference>
<dbReference type="InterPro" id="IPR002156">
    <property type="entry name" value="RNaseH_domain"/>
</dbReference>
<dbReference type="NCBIfam" id="NF005822">
    <property type="entry name" value="PRK07708.1"/>
    <property type="match status" value="1"/>
</dbReference>
<evidence type="ECO:0000313" key="2">
    <source>
        <dbReference type="EMBL" id="AXI09783.1"/>
    </source>
</evidence>
<name>A0A345PIF3_9BACI</name>
<sequence length="221" mass="25339">MNIKIELTYKTTKGTEATFISDEMRAEKGILIAEDLEKTGRSKNLSFIDRHDNKWTIKELKKFMQGIETEPHNVTVYFDGGFDLKTRKSGLGCAIYYEQNGKNFRQRINASVEELETNNEAEYAAFQLGLKEIERLGVHHLPVTFIGDSLVVINQLNGEWPVYEAELSKWIDRIEKQLERLGITPEYEIVSRKKNKETDHLASQALDGIEIRSTVEIGAEK</sequence>
<dbReference type="OrthoDB" id="2680098at2"/>
<dbReference type="GO" id="GO:0004523">
    <property type="term" value="F:RNA-DNA hybrid ribonuclease activity"/>
    <property type="evidence" value="ECO:0007669"/>
    <property type="project" value="InterPro"/>
</dbReference>